<protein>
    <recommendedName>
        <fullName evidence="3">AB hydrolase-1 domain-containing protein</fullName>
    </recommendedName>
</protein>
<dbReference type="AlphaFoldDB" id="A0A1F7YP10"/>
<dbReference type="Gene3D" id="3.40.50.1820">
    <property type="entry name" value="alpha/beta hydrolase"/>
    <property type="match status" value="1"/>
</dbReference>
<gene>
    <name evidence="1" type="ORF">A2801_01020</name>
</gene>
<evidence type="ECO:0000313" key="2">
    <source>
        <dbReference type="Proteomes" id="UP000177263"/>
    </source>
</evidence>
<dbReference type="EMBL" id="MGGM01000022">
    <property type="protein sequence ID" value="OGM28930.1"/>
    <property type="molecule type" value="Genomic_DNA"/>
</dbReference>
<accession>A0A1F7YP10</accession>
<evidence type="ECO:0008006" key="3">
    <source>
        <dbReference type="Google" id="ProtNLM"/>
    </source>
</evidence>
<dbReference type="SUPFAM" id="SSF53474">
    <property type="entry name" value="alpha/beta-Hydrolases"/>
    <property type="match status" value="1"/>
</dbReference>
<proteinExistence type="predicted"/>
<dbReference type="Proteomes" id="UP000177263">
    <property type="component" value="Unassembled WGS sequence"/>
</dbReference>
<name>A0A1F7YP10_9BACT</name>
<reference evidence="1 2" key="1">
    <citation type="journal article" date="2016" name="Nat. Commun.">
        <title>Thousands of microbial genomes shed light on interconnected biogeochemical processes in an aquifer system.</title>
        <authorList>
            <person name="Anantharaman K."/>
            <person name="Brown C.T."/>
            <person name="Hug L.A."/>
            <person name="Sharon I."/>
            <person name="Castelle C.J."/>
            <person name="Probst A.J."/>
            <person name="Thomas B.C."/>
            <person name="Singh A."/>
            <person name="Wilkins M.J."/>
            <person name="Karaoz U."/>
            <person name="Brodie E.L."/>
            <person name="Williams K.H."/>
            <person name="Hubbard S.S."/>
            <person name="Banfield J.F."/>
        </authorList>
    </citation>
    <scope>NUCLEOTIDE SEQUENCE [LARGE SCALE GENOMIC DNA]</scope>
</reference>
<dbReference type="STRING" id="1802500.A2801_01020"/>
<dbReference type="InterPro" id="IPR029058">
    <property type="entry name" value="AB_hydrolase_fold"/>
</dbReference>
<organism evidence="1 2">
    <name type="scientific">Candidatus Woesebacteria bacterium RIFCSPHIGHO2_01_FULL_41_10</name>
    <dbReference type="NCBI Taxonomy" id="1802500"/>
    <lineage>
        <taxon>Bacteria</taxon>
        <taxon>Candidatus Woeseibacteriota</taxon>
    </lineage>
</organism>
<evidence type="ECO:0000313" key="1">
    <source>
        <dbReference type="EMBL" id="OGM28930.1"/>
    </source>
</evidence>
<comment type="caution">
    <text evidence="1">The sequence shown here is derived from an EMBL/GenBank/DDBJ whole genome shotgun (WGS) entry which is preliminary data.</text>
</comment>
<sequence length="198" mass="21943">MSKEHHLVVIPGLGGGNLLFDKVINSWSRFGFIPHPYEMTWKDNKGFSPKLARLLKTVDDLQINDSIVSLVGTSAGGSMALNAFYERQDSIHRVINVCGRLRSGVNVFPTLDQAAKSSPSFKESVLRCEDKESDLSVQARGKIMTIRALLDEVVPTSTSTIQGARNLQIYSVEHMFSIAVAMTICARPMVEFLKENEN</sequence>